<keyword evidence="2" id="KW-1185">Reference proteome</keyword>
<reference evidence="1" key="1">
    <citation type="journal article" date="2014" name="Int. J. Syst. Evol. Microbiol.">
        <title>Complete genome sequence of Corynebacterium casei LMG S-19264T (=DSM 44701T), isolated from a smear-ripened cheese.</title>
        <authorList>
            <consortium name="US DOE Joint Genome Institute (JGI-PGF)"/>
            <person name="Walter F."/>
            <person name="Albersmeier A."/>
            <person name="Kalinowski J."/>
            <person name="Ruckert C."/>
        </authorList>
    </citation>
    <scope>NUCLEOTIDE SEQUENCE</scope>
    <source>
        <strain evidence="1">JCM 16108</strain>
    </source>
</reference>
<evidence type="ECO:0000313" key="1">
    <source>
        <dbReference type="EMBL" id="GGM75335.1"/>
    </source>
</evidence>
<proteinExistence type="predicted"/>
<comment type="caution">
    <text evidence="1">The sequence shown here is derived from an EMBL/GenBank/DDBJ whole genome shotgun (WGS) entry which is preliminary data.</text>
</comment>
<dbReference type="Proteomes" id="UP000614609">
    <property type="component" value="Unassembled WGS sequence"/>
</dbReference>
<dbReference type="AlphaFoldDB" id="A0A830G519"/>
<sequence length="145" mass="16504">MSPPTPDDSVPQGRLDTTTLRTLGRRAATHPLVTAWSFEPTSASPRSLEITLDADAYPVDVDSVRLEVHWFDTDDYYVHYIETRDTEYYQCRWDRHPKTDAPRSHFHPPPDAGTAVESPLGTDALDVLFTILDWVRERVETLHAA</sequence>
<reference evidence="1" key="2">
    <citation type="submission" date="2020-09" db="EMBL/GenBank/DDBJ databases">
        <authorList>
            <person name="Sun Q."/>
            <person name="Ohkuma M."/>
        </authorList>
    </citation>
    <scope>NUCLEOTIDE SEQUENCE</scope>
    <source>
        <strain evidence="1">JCM 16108</strain>
    </source>
</reference>
<organism evidence="1 2">
    <name type="scientific">Halarchaeum rubridurum</name>
    <dbReference type="NCBI Taxonomy" id="489911"/>
    <lineage>
        <taxon>Archaea</taxon>
        <taxon>Methanobacteriati</taxon>
        <taxon>Methanobacteriota</taxon>
        <taxon>Stenosarchaea group</taxon>
        <taxon>Halobacteria</taxon>
        <taxon>Halobacteriales</taxon>
        <taxon>Halobacteriaceae</taxon>
    </lineage>
</organism>
<gene>
    <name evidence="1" type="ORF">GCM10009017_26600</name>
</gene>
<accession>A0A830G519</accession>
<dbReference type="OrthoDB" id="202777at2157"/>
<evidence type="ECO:0000313" key="2">
    <source>
        <dbReference type="Proteomes" id="UP000614609"/>
    </source>
</evidence>
<dbReference type="EMBL" id="BMOO01000008">
    <property type="protein sequence ID" value="GGM75335.1"/>
    <property type="molecule type" value="Genomic_DNA"/>
</dbReference>
<dbReference type="Pfam" id="PF20126">
    <property type="entry name" value="TumE"/>
    <property type="match status" value="1"/>
</dbReference>
<name>A0A830G519_9EURY</name>
<protein>
    <submittedName>
        <fullName evidence="1">Uncharacterized protein</fullName>
    </submittedName>
</protein>
<dbReference type="InterPro" id="IPR045397">
    <property type="entry name" value="TumE-like"/>
</dbReference>